<keyword evidence="4" id="KW-1185">Reference proteome</keyword>
<evidence type="ECO:0000313" key="4">
    <source>
        <dbReference type="Proteomes" id="UP000829758"/>
    </source>
</evidence>
<accession>A0A9X1S843</accession>
<proteinExistence type="predicted"/>
<organism evidence="2 5">
    <name type="scientific">Arthrobacter zhangbolii</name>
    <dbReference type="NCBI Taxonomy" id="2886936"/>
    <lineage>
        <taxon>Bacteria</taxon>
        <taxon>Bacillati</taxon>
        <taxon>Actinomycetota</taxon>
        <taxon>Actinomycetes</taxon>
        <taxon>Micrococcales</taxon>
        <taxon>Micrococcaceae</taxon>
        <taxon>Arthrobacter</taxon>
    </lineage>
</organism>
<keyword evidence="1" id="KW-0175">Coiled coil</keyword>
<feature type="coiled-coil region" evidence="1">
    <location>
        <begin position="10"/>
        <end position="37"/>
    </location>
</feature>
<dbReference type="EMBL" id="JAJFZT010000003">
    <property type="protein sequence ID" value="MCC3272155.1"/>
    <property type="molecule type" value="Genomic_DNA"/>
</dbReference>
<evidence type="ECO:0000313" key="2">
    <source>
        <dbReference type="EMBL" id="MCC3272155.1"/>
    </source>
</evidence>
<evidence type="ECO:0000256" key="1">
    <source>
        <dbReference type="SAM" id="Coils"/>
    </source>
</evidence>
<dbReference type="AlphaFoldDB" id="A0A9X1S843"/>
<sequence length="83" mass="8711">MDQLLTAARAEQMERSLLALAAEIDEIEAEVASATNVQWESPAADAFRHGLIAAIADLPPAVRHLHAAVGELRAIPLICAAGS</sequence>
<dbReference type="Proteomes" id="UP000829758">
    <property type="component" value="Chromosome"/>
</dbReference>
<name>A0A9X1S843_9MICC</name>
<dbReference type="EMBL" id="CP094984">
    <property type="protein sequence ID" value="UON91972.1"/>
    <property type="molecule type" value="Genomic_DNA"/>
</dbReference>
<evidence type="ECO:0000313" key="3">
    <source>
        <dbReference type="EMBL" id="UON91972.1"/>
    </source>
</evidence>
<gene>
    <name evidence="2" type="ORF">LJ755_05350</name>
    <name evidence="3" type="ORF">MUK71_15570</name>
</gene>
<dbReference type="Proteomes" id="UP001155145">
    <property type="component" value="Unassembled WGS sequence"/>
</dbReference>
<evidence type="ECO:0000313" key="5">
    <source>
        <dbReference type="Proteomes" id="UP001155145"/>
    </source>
</evidence>
<reference evidence="2" key="1">
    <citation type="submission" date="2021-10" db="EMBL/GenBank/DDBJ databases">
        <title>Novel species in genus Arthrobacter.</title>
        <authorList>
            <person name="Liu Y."/>
        </authorList>
    </citation>
    <scope>NUCLEOTIDE SEQUENCE</scope>
    <source>
        <strain evidence="4">zg-Y462</strain>
        <strain evidence="2">Zg-Y462</strain>
    </source>
</reference>
<dbReference type="RefSeq" id="WP_227928245.1">
    <property type="nucleotide sequence ID" value="NZ_CP094984.1"/>
</dbReference>
<protein>
    <submittedName>
        <fullName evidence="2">Uncharacterized protein</fullName>
    </submittedName>
</protein>